<dbReference type="OrthoDB" id="2405788at2759"/>
<dbReference type="EMBL" id="CAJVPZ010021203">
    <property type="protein sequence ID" value="CAG8705200.1"/>
    <property type="molecule type" value="Genomic_DNA"/>
</dbReference>
<dbReference type="AlphaFoldDB" id="A0A9N9N6L0"/>
<proteinExistence type="predicted"/>
<dbReference type="Gene3D" id="3.40.50.300">
    <property type="entry name" value="P-loop containing nucleotide triphosphate hydrolases"/>
    <property type="match status" value="1"/>
</dbReference>
<dbReference type="Proteomes" id="UP000789396">
    <property type="component" value="Unassembled WGS sequence"/>
</dbReference>
<dbReference type="SUPFAM" id="SSF52540">
    <property type="entry name" value="P-loop containing nucleoside triphosphate hydrolases"/>
    <property type="match status" value="2"/>
</dbReference>
<evidence type="ECO:0000313" key="2">
    <source>
        <dbReference type="Proteomes" id="UP000789396"/>
    </source>
</evidence>
<name>A0A9N9N6L0_9GLOM</name>
<reference evidence="1" key="1">
    <citation type="submission" date="2021-06" db="EMBL/GenBank/DDBJ databases">
        <authorList>
            <person name="Kallberg Y."/>
            <person name="Tangrot J."/>
            <person name="Rosling A."/>
        </authorList>
    </citation>
    <scope>NUCLEOTIDE SEQUENCE</scope>
    <source>
        <strain evidence="1">IN212</strain>
    </source>
</reference>
<feature type="non-terminal residue" evidence="1">
    <location>
        <position position="1033"/>
    </location>
</feature>
<gene>
    <name evidence="1" type="ORF">RFULGI_LOCUS10579</name>
</gene>
<accession>A0A9N9N6L0</accession>
<evidence type="ECO:0000313" key="1">
    <source>
        <dbReference type="EMBL" id="CAG8705200.1"/>
    </source>
</evidence>
<keyword evidence="2" id="KW-1185">Reference proteome</keyword>
<dbReference type="Gene3D" id="3.30.40.220">
    <property type="match status" value="1"/>
</dbReference>
<comment type="caution">
    <text evidence="1">The sequence shown here is derived from an EMBL/GenBank/DDBJ whole genome shotgun (WGS) entry which is preliminary data.</text>
</comment>
<dbReference type="InterPro" id="IPR027417">
    <property type="entry name" value="P-loop_NTPase"/>
</dbReference>
<protein>
    <submittedName>
        <fullName evidence="1">14248_t:CDS:1</fullName>
    </submittedName>
</protein>
<organism evidence="1 2">
    <name type="scientific">Racocetra fulgida</name>
    <dbReference type="NCBI Taxonomy" id="60492"/>
    <lineage>
        <taxon>Eukaryota</taxon>
        <taxon>Fungi</taxon>
        <taxon>Fungi incertae sedis</taxon>
        <taxon>Mucoromycota</taxon>
        <taxon>Glomeromycotina</taxon>
        <taxon>Glomeromycetes</taxon>
        <taxon>Diversisporales</taxon>
        <taxon>Gigasporaceae</taxon>
        <taxon>Racocetra</taxon>
    </lineage>
</organism>
<sequence length="1033" mass="119797">IRRQKINDWEKKMRIPGARVQDVAELEKILKRPITLLDITHGTIFNSKKYRSGKYEEIEMVVHNGHTFPRNHHFPKDRMVEYYKDDTWEAINNALQGPQAIWLMGVGDENQRVSQFVLEDGRAFRTWIKHTDIIKACKELFKDAVNWQFHENIINEEKKSILLKSLKVVDLAEQVFGANHAGSRLANEINEWRPISGKINDVIRQACVEHGHGGRWNAPSYHINNVVCIDMKECYSASMRGQGECAPWFNRFGHPTHHLVRVAVNGKLPKDDTTGFAQIKSFKFASNIHPVISVWYGKHFACRSGDGCVKSKGWTPIVFLRYLLETGILESVTIGEAIISLTKQTKVWLPKNRNISCAIIGKFIQGGKIDEKQLTHRLVTDEGELNFLVKDCTDAGTFAGREKCPLGFILTYYEGHQPQYTHLRASMLAYAHINLLEMLRRFDPNEVVRIATDSIYVRKDALYKIENIPAFFKQVEVKSDPNLCSHYPSCAMCSDPEEFFISKLEYAKWIKEFLKTKTPLAKYNCKRHKPFICRFCFGKWFYSGASAKTHRSDSYALLHQPEEQEIREIQPGQWRDKSEKIYDIPDSIAPTIHDPITRCRNSYLNGEGGSGKTTRAIRIFKNINMIVFTHTNALAKDFREKCNVKAQIWHSFFRWNGVEEWTPEHMGEKKFPRVVIWDKVCTVPKHILKMFINYLLEHKCQVICCGDDAQPPPFFREMPHNWLREHADYYEEVLTDYQAKCPKLRELKKEMCRKNNWVQSELFCGAIPVIEKWKYLEKKWSPSDQILSALRLSRRLASQICLKLHCTKYSEIPILLIYRPKDGRKQNCLVPIPGSSEKRELVKNDIIHLPLNTLSDKFLQGMLGKEKAIDWELGYAMTIHTSQGMTLKAPQRVWVIDEHLAWDNLIYLAVGHVEYLGQLIRIEGPPLPPEIKDAKNKKAIERSLRLFISGKLVGYMDQDKKKGREFNLSVDYILVLKDSQKNKCKLCLNELLWDWDEAGNPDQWTVDRINNELGHIKGNVQLTCLECNRNHRV</sequence>